<gene>
    <name evidence="2" type="ORF">ACFQ5X_30325</name>
</gene>
<dbReference type="RefSeq" id="WP_168528829.1">
    <property type="nucleotide sequence ID" value="NZ_JBHSKH010000080.1"/>
</dbReference>
<sequence>MTAPATTGTPAAPVRRPSASLGLVRTVLRLHRPALYAGAGLFAVLTGLLLWLHGPAMDAAATAWRQYDHCQEAACAYDQDSLLVYKSFSQYATIAVTCVPFLVAAWAGASLFGRELETGTARLSWSQSVSPARWLAVKLALPAALVTAGTSVLVLLHQRTWRRSQTRIDTAKDWTDALTFHANGPTTVALALFGLAAGALTGLALRRSLAALALSVLCTAAVGLGTGLALPHLWPTVRTVTDLHHNGPTGVGITVDEGLLTSTGGHLADPHCGSDLSTPCRELYAKLRAVGFYRDSHPYSHYWPLQWVAAGIVLALAALAVLTAFRLLTRQVGAAPKEARR</sequence>
<name>A0ABW3XKV3_9ACTN</name>
<keyword evidence="3" id="KW-1185">Reference proteome</keyword>
<dbReference type="Proteomes" id="UP001597058">
    <property type="component" value="Unassembled WGS sequence"/>
</dbReference>
<feature type="transmembrane region" description="Helical" evidence="1">
    <location>
        <begin position="91"/>
        <end position="113"/>
    </location>
</feature>
<evidence type="ECO:0000313" key="3">
    <source>
        <dbReference type="Proteomes" id="UP001597058"/>
    </source>
</evidence>
<feature type="transmembrane region" description="Helical" evidence="1">
    <location>
        <begin position="34"/>
        <end position="52"/>
    </location>
</feature>
<organism evidence="2 3">
    <name type="scientific">Streptomyces kaempferi</name>
    <dbReference type="NCBI Taxonomy" id="333725"/>
    <lineage>
        <taxon>Bacteria</taxon>
        <taxon>Bacillati</taxon>
        <taxon>Actinomycetota</taxon>
        <taxon>Actinomycetes</taxon>
        <taxon>Kitasatosporales</taxon>
        <taxon>Streptomycetaceae</taxon>
        <taxon>Streptomyces</taxon>
    </lineage>
</organism>
<protein>
    <submittedName>
        <fullName evidence="2">ABC transporter permease</fullName>
    </submittedName>
</protein>
<evidence type="ECO:0000256" key="1">
    <source>
        <dbReference type="SAM" id="Phobius"/>
    </source>
</evidence>
<feature type="transmembrane region" description="Helical" evidence="1">
    <location>
        <begin position="188"/>
        <end position="205"/>
    </location>
</feature>
<keyword evidence="1" id="KW-0472">Membrane</keyword>
<keyword evidence="1" id="KW-0812">Transmembrane</keyword>
<accession>A0ABW3XKV3</accession>
<feature type="transmembrane region" description="Helical" evidence="1">
    <location>
        <begin position="134"/>
        <end position="156"/>
    </location>
</feature>
<feature type="transmembrane region" description="Helical" evidence="1">
    <location>
        <begin position="212"/>
        <end position="234"/>
    </location>
</feature>
<evidence type="ECO:0000313" key="2">
    <source>
        <dbReference type="EMBL" id="MFD1310137.1"/>
    </source>
</evidence>
<dbReference type="EMBL" id="JBHTMM010000047">
    <property type="protein sequence ID" value="MFD1310137.1"/>
    <property type="molecule type" value="Genomic_DNA"/>
</dbReference>
<reference evidence="3" key="1">
    <citation type="journal article" date="2019" name="Int. J. Syst. Evol. Microbiol.">
        <title>The Global Catalogue of Microorganisms (GCM) 10K type strain sequencing project: providing services to taxonomists for standard genome sequencing and annotation.</title>
        <authorList>
            <consortium name="The Broad Institute Genomics Platform"/>
            <consortium name="The Broad Institute Genome Sequencing Center for Infectious Disease"/>
            <person name="Wu L."/>
            <person name="Ma J."/>
        </authorList>
    </citation>
    <scope>NUCLEOTIDE SEQUENCE [LARGE SCALE GENOMIC DNA]</scope>
    <source>
        <strain evidence="3">CGMCC 4.7020</strain>
    </source>
</reference>
<proteinExistence type="predicted"/>
<feature type="transmembrane region" description="Helical" evidence="1">
    <location>
        <begin position="307"/>
        <end position="328"/>
    </location>
</feature>
<comment type="caution">
    <text evidence="2">The sequence shown here is derived from an EMBL/GenBank/DDBJ whole genome shotgun (WGS) entry which is preliminary data.</text>
</comment>
<keyword evidence="1" id="KW-1133">Transmembrane helix</keyword>